<keyword evidence="3" id="KW-1185">Reference proteome</keyword>
<keyword evidence="1" id="KW-0472">Membrane</keyword>
<evidence type="ECO:0000313" key="3">
    <source>
        <dbReference type="Proteomes" id="UP000244722"/>
    </source>
</evidence>
<evidence type="ECO:0000256" key="1">
    <source>
        <dbReference type="SAM" id="Phobius"/>
    </source>
</evidence>
<sequence length="159" mass="17307">MVSDLGRPGGGDPALTLIFTCIIIHQSAIIKSAISRSFIRSPSRQTGYNLVDFFLSLGNIIIIMHEALVKKKKKKTLPTYLTSTMLHSILCSKACTITRVQSLLLSFLSAEITAKLCGHACFSSESPTCRRSLSPKAWHGMACKVSSTVSMINLPETAF</sequence>
<protein>
    <submittedName>
        <fullName evidence="2">Uncharacterized protein</fullName>
    </submittedName>
</protein>
<feature type="transmembrane region" description="Helical" evidence="1">
    <location>
        <begin position="46"/>
        <end position="65"/>
    </location>
</feature>
<proteinExistence type="predicted"/>
<comment type="caution">
    <text evidence="2">The sequence shown here is derived from an EMBL/GenBank/DDBJ whole genome shotgun (WGS) entry which is preliminary data.</text>
</comment>
<dbReference type="EMBL" id="NESQ01000057">
    <property type="protein sequence ID" value="PUU80798.1"/>
    <property type="molecule type" value="Genomic_DNA"/>
</dbReference>
<reference evidence="2 3" key="1">
    <citation type="submission" date="2017-04" db="EMBL/GenBank/DDBJ databases">
        <title>Draft genome sequence of Tuber borchii Vittad., a whitish edible truffle.</title>
        <authorList>
            <consortium name="DOE Joint Genome Institute"/>
            <person name="Murat C."/>
            <person name="Kuo A."/>
            <person name="Barry K.W."/>
            <person name="Clum A."/>
            <person name="Dockter R.B."/>
            <person name="Fauchery L."/>
            <person name="Iotti M."/>
            <person name="Kohler A."/>
            <person name="Labutti K."/>
            <person name="Lindquist E.A."/>
            <person name="Lipzen A."/>
            <person name="Ohm R.A."/>
            <person name="Wang M."/>
            <person name="Grigoriev I.V."/>
            <person name="Zambonelli A."/>
            <person name="Martin F.M."/>
        </authorList>
    </citation>
    <scope>NUCLEOTIDE SEQUENCE [LARGE SCALE GENOMIC DNA]</scope>
    <source>
        <strain evidence="2 3">Tbo3840</strain>
    </source>
</reference>
<feature type="transmembrane region" description="Helical" evidence="1">
    <location>
        <begin position="14"/>
        <end position="34"/>
    </location>
</feature>
<dbReference type="AlphaFoldDB" id="A0A2T6ZZ65"/>
<organism evidence="2 3">
    <name type="scientific">Tuber borchii</name>
    <name type="common">White truffle</name>
    <dbReference type="NCBI Taxonomy" id="42251"/>
    <lineage>
        <taxon>Eukaryota</taxon>
        <taxon>Fungi</taxon>
        <taxon>Dikarya</taxon>
        <taxon>Ascomycota</taxon>
        <taxon>Pezizomycotina</taxon>
        <taxon>Pezizomycetes</taxon>
        <taxon>Pezizales</taxon>
        <taxon>Tuberaceae</taxon>
        <taxon>Tuber</taxon>
    </lineage>
</organism>
<gene>
    <name evidence="2" type="ORF">B9Z19DRAFT_691143</name>
</gene>
<name>A0A2T6ZZ65_TUBBO</name>
<dbReference type="Proteomes" id="UP000244722">
    <property type="component" value="Unassembled WGS sequence"/>
</dbReference>
<keyword evidence="1" id="KW-1133">Transmembrane helix</keyword>
<evidence type="ECO:0000313" key="2">
    <source>
        <dbReference type="EMBL" id="PUU80798.1"/>
    </source>
</evidence>
<keyword evidence="1" id="KW-0812">Transmembrane</keyword>
<accession>A0A2T6ZZ65</accession>